<dbReference type="InterPro" id="IPR044943">
    <property type="entry name" value="NOS_dom_1"/>
</dbReference>
<dbReference type="GO" id="GO:0020037">
    <property type="term" value="F:heme binding"/>
    <property type="evidence" value="ECO:0007669"/>
    <property type="project" value="InterPro"/>
</dbReference>
<evidence type="ECO:0000256" key="6">
    <source>
        <dbReference type="ARBA" id="ARBA00022617"/>
    </source>
</evidence>
<dbReference type="InterPro" id="IPR050607">
    <property type="entry name" value="NOS"/>
</dbReference>
<dbReference type="GO" id="GO:0006809">
    <property type="term" value="P:nitric oxide biosynthetic process"/>
    <property type="evidence" value="ECO:0007669"/>
    <property type="project" value="InterPro"/>
</dbReference>
<dbReference type="Gene3D" id="3.90.440.10">
    <property type="entry name" value="Nitric Oxide Synthase,Heme Domain,Chain A domain 2"/>
    <property type="match status" value="1"/>
</dbReference>
<dbReference type="SUPFAM" id="SSF56512">
    <property type="entry name" value="Nitric oxide (NO) synthase oxygenase domain"/>
    <property type="match status" value="1"/>
</dbReference>
<comment type="function">
    <text evidence="2 11">Catalyzes the production of nitric oxide.</text>
</comment>
<feature type="domain" description="Nitric oxide synthase (NOS)" evidence="13">
    <location>
        <begin position="7"/>
        <end position="353"/>
    </location>
</feature>
<dbReference type="STRING" id="1220589.CD32_00585"/>
<dbReference type="InterPro" id="IPR044940">
    <property type="entry name" value="NOS_dom_2"/>
</dbReference>
<keyword evidence="7 11" id="KW-0479">Metal-binding</keyword>
<comment type="caution">
    <text evidence="14">The sequence shown here is derived from an EMBL/GenBank/DDBJ whole genome shotgun (WGS) entry which is preliminary data.</text>
</comment>
<comment type="similarity">
    <text evidence="3 11">Belongs to the NOS family. Bacterial NOS oxygenase subfamily.</text>
</comment>
<dbReference type="EMBL" id="JPVP01000030">
    <property type="protein sequence ID" value="KGR89229.1"/>
    <property type="molecule type" value="Genomic_DNA"/>
</dbReference>
<evidence type="ECO:0000256" key="2">
    <source>
        <dbReference type="ARBA" id="ARBA00002642"/>
    </source>
</evidence>
<dbReference type="GO" id="GO:0046872">
    <property type="term" value="F:metal ion binding"/>
    <property type="evidence" value="ECO:0007669"/>
    <property type="project" value="UniProtKB-KW"/>
</dbReference>
<dbReference type="eggNOG" id="COG4362">
    <property type="taxonomic scope" value="Bacteria"/>
</dbReference>
<name>A0A0A3IWR2_9BACI</name>
<reference evidence="14 15" key="1">
    <citation type="submission" date="2014-02" db="EMBL/GenBank/DDBJ databases">
        <title>Draft genome sequence of Lysinibacillus odysseyi NBRC 100172.</title>
        <authorList>
            <person name="Zhang F."/>
            <person name="Wang G."/>
            <person name="Zhang L."/>
        </authorList>
    </citation>
    <scope>NUCLEOTIDE SEQUENCE [LARGE SCALE GENOMIC DNA]</scope>
    <source>
        <strain evidence="14 15">NBRC 100172</strain>
    </source>
</reference>
<keyword evidence="9 11" id="KW-0408">Iron</keyword>
<keyword evidence="6 11" id="KW-0349">Heme</keyword>
<evidence type="ECO:0000313" key="14">
    <source>
        <dbReference type="EMBL" id="KGR89229.1"/>
    </source>
</evidence>
<comment type="cofactor">
    <cofactor evidence="1 11 12">
        <name>heme</name>
        <dbReference type="ChEBI" id="CHEBI:30413"/>
    </cofactor>
</comment>
<comment type="subunit">
    <text evidence="11">Homodimer.</text>
</comment>
<dbReference type="PANTHER" id="PTHR43410">
    <property type="entry name" value="NITRIC OXIDE SYNTHASE OXYGENASE"/>
    <property type="match status" value="1"/>
</dbReference>
<sequence length="353" mass="40953">MKTMTNKMQEAVDFLYKYKEENDLPQEWVVERLREVEQNGEYVPTTEELVFGAKVAWRNSNKCIGRLFWQSLHVFDERTLTKEEEVFEALIRHIDFATNNGKIRPAITVFHPTRVRIWNHQLLRYAGYETDNGVVGDPHSIAFTNVCKELGWQSAGTKFDILPLVLQIDDQKPQLFEIPSEHVVEVVITHPAYERFDELELKWYAVPIISDMQFTCGGVDFQAAPFNGWYMGTEIGARNFADYQRYNLLPDVADIIGLPRDMNTSLWKDRALVELNIAVLHSFKEAGVSIVDHHTAAQQFKLFDEQEMKAGRETTGNWTWLIPPMSPAATHLFHQPIPNIINKPNYFYQKKPY</sequence>
<evidence type="ECO:0000313" key="15">
    <source>
        <dbReference type="Proteomes" id="UP000030437"/>
    </source>
</evidence>
<keyword evidence="15" id="KW-1185">Reference proteome</keyword>
<evidence type="ECO:0000256" key="10">
    <source>
        <dbReference type="ARBA" id="ARBA00048713"/>
    </source>
</evidence>
<organism evidence="14 15">
    <name type="scientific">Lysinibacillus odysseyi 34hs-1 = NBRC 100172</name>
    <dbReference type="NCBI Taxonomy" id="1220589"/>
    <lineage>
        <taxon>Bacteria</taxon>
        <taxon>Bacillati</taxon>
        <taxon>Bacillota</taxon>
        <taxon>Bacilli</taxon>
        <taxon>Bacillales</taxon>
        <taxon>Bacillaceae</taxon>
        <taxon>Lysinibacillus</taxon>
    </lineage>
</organism>
<dbReference type="InterPro" id="IPR044944">
    <property type="entry name" value="NOS_dom_3"/>
</dbReference>
<dbReference type="InterPro" id="IPR017142">
    <property type="entry name" value="Nitric_oxide_synthase_Oase-su"/>
</dbReference>
<feature type="binding site" description="axial binding residue" evidence="12">
    <location>
        <position position="63"/>
    </location>
    <ligand>
        <name>heme</name>
        <dbReference type="ChEBI" id="CHEBI:30413"/>
    </ligand>
    <ligandPart>
        <name>Fe</name>
        <dbReference type="ChEBI" id="CHEBI:18248"/>
    </ligandPart>
</feature>
<dbReference type="EC" id="1.14.14.47" evidence="4 11"/>
<evidence type="ECO:0000256" key="4">
    <source>
        <dbReference type="ARBA" id="ARBA00012735"/>
    </source>
</evidence>
<evidence type="ECO:0000256" key="3">
    <source>
        <dbReference type="ARBA" id="ARBA00005411"/>
    </source>
</evidence>
<dbReference type="CDD" id="cd00575">
    <property type="entry name" value="NOS_oxygenase"/>
    <property type="match status" value="1"/>
</dbReference>
<evidence type="ECO:0000259" key="13">
    <source>
        <dbReference type="Pfam" id="PF02898"/>
    </source>
</evidence>
<comment type="miscellaneous">
    <text evidence="11">This protein is similar to the oxygenase domain of eukaryotic nitric oxide synthases but lacks the reductase domain which, in eukaryotes, is responsible for transfer of electrons to the ferric heme during nitric oxide synthesis.</text>
</comment>
<evidence type="ECO:0000256" key="5">
    <source>
        <dbReference type="ARBA" id="ARBA00018859"/>
    </source>
</evidence>
<dbReference type="Proteomes" id="UP000030437">
    <property type="component" value="Unassembled WGS sequence"/>
</dbReference>
<dbReference type="Gene3D" id="3.90.340.10">
    <property type="entry name" value="Nitric Oxide Synthase, Chain A, domain 1"/>
    <property type="match status" value="1"/>
</dbReference>
<evidence type="ECO:0000256" key="11">
    <source>
        <dbReference type="PIRNR" id="PIRNR037219"/>
    </source>
</evidence>
<dbReference type="InterPro" id="IPR004030">
    <property type="entry name" value="NOS_N"/>
</dbReference>
<dbReference type="InterPro" id="IPR036119">
    <property type="entry name" value="NOS_N_sf"/>
</dbReference>
<dbReference type="Gene3D" id="3.90.1230.10">
    <property type="entry name" value="Nitric Oxide Synthase, Chain A, domain 3"/>
    <property type="match status" value="1"/>
</dbReference>
<dbReference type="AlphaFoldDB" id="A0A0A3IWR2"/>
<dbReference type="GO" id="GO:0004517">
    <property type="term" value="F:nitric-oxide synthase activity"/>
    <property type="evidence" value="ECO:0007669"/>
    <property type="project" value="InterPro"/>
</dbReference>
<proteinExistence type="inferred from homology"/>
<dbReference type="Pfam" id="PF02898">
    <property type="entry name" value="NO_synthase"/>
    <property type="match status" value="1"/>
</dbReference>
<dbReference type="PIRSF" id="PIRSF037219">
    <property type="entry name" value="NOS_oxygenase"/>
    <property type="match status" value="1"/>
</dbReference>
<evidence type="ECO:0000256" key="12">
    <source>
        <dbReference type="PIRSR" id="PIRSR037219-1"/>
    </source>
</evidence>
<dbReference type="PANTHER" id="PTHR43410:SF1">
    <property type="entry name" value="NITRIC OXIDE SYNTHASE"/>
    <property type="match status" value="1"/>
</dbReference>
<gene>
    <name evidence="14" type="ORF">CD32_00585</name>
</gene>
<evidence type="ECO:0000256" key="9">
    <source>
        <dbReference type="ARBA" id="ARBA00023004"/>
    </source>
</evidence>
<protein>
    <recommendedName>
        <fullName evidence="5 11">Nitric oxide synthase oxygenase</fullName>
        <ecNumber evidence="4 11">1.14.14.47</ecNumber>
    </recommendedName>
</protein>
<comment type="catalytic activity">
    <reaction evidence="10">
        <text>3 reduced [flavodoxin] + 2 L-arginine + 4 O2 = 3 oxidized [flavodoxin] + 2 L-citrulline + 2 nitric oxide + 4 H2O + 5 H(+)</text>
        <dbReference type="Rhea" id="RHEA:52324"/>
        <dbReference type="Rhea" id="RHEA-COMP:10622"/>
        <dbReference type="Rhea" id="RHEA-COMP:10623"/>
        <dbReference type="ChEBI" id="CHEBI:15377"/>
        <dbReference type="ChEBI" id="CHEBI:15378"/>
        <dbReference type="ChEBI" id="CHEBI:15379"/>
        <dbReference type="ChEBI" id="CHEBI:16480"/>
        <dbReference type="ChEBI" id="CHEBI:32682"/>
        <dbReference type="ChEBI" id="CHEBI:57618"/>
        <dbReference type="ChEBI" id="CHEBI:57743"/>
        <dbReference type="ChEBI" id="CHEBI:58210"/>
        <dbReference type="EC" id="1.14.14.47"/>
    </reaction>
</comment>
<keyword evidence="8 11" id="KW-0560">Oxidoreductase</keyword>
<evidence type="ECO:0000256" key="8">
    <source>
        <dbReference type="ARBA" id="ARBA00023002"/>
    </source>
</evidence>
<evidence type="ECO:0000256" key="7">
    <source>
        <dbReference type="ARBA" id="ARBA00022723"/>
    </source>
</evidence>
<accession>A0A0A3IWR2</accession>
<evidence type="ECO:0000256" key="1">
    <source>
        <dbReference type="ARBA" id="ARBA00001971"/>
    </source>
</evidence>